<gene>
    <name evidence="2" type="ORF">EWH70_24380</name>
</gene>
<dbReference type="EMBL" id="SFCC01000012">
    <property type="protein sequence ID" value="RZQ61507.1"/>
    <property type="molecule type" value="Genomic_DNA"/>
</dbReference>
<keyword evidence="3" id="KW-1185">Reference proteome</keyword>
<dbReference type="OrthoDB" id="864726at2"/>
<evidence type="ECO:0000313" key="2">
    <source>
        <dbReference type="EMBL" id="RZQ61507.1"/>
    </source>
</evidence>
<evidence type="ECO:0000313" key="3">
    <source>
        <dbReference type="Proteomes" id="UP000292003"/>
    </source>
</evidence>
<protein>
    <submittedName>
        <fullName evidence="2">Uncharacterized protein</fullName>
    </submittedName>
</protein>
<dbReference type="Proteomes" id="UP000292003">
    <property type="component" value="Unassembled WGS sequence"/>
</dbReference>
<reference evidence="2 3" key="1">
    <citation type="submission" date="2019-02" db="EMBL/GenBank/DDBJ databases">
        <title>Draft genome sequence of Amycolatopsis sp. 8-3EHSu isolated from roots of Suaeda maritima.</title>
        <authorList>
            <person name="Duangmal K."/>
            <person name="Chantavorakit T."/>
        </authorList>
    </citation>
    <scope>NUCLEOTIDE SEQUENCE [LARGE SCALE GENOMIC DNA]</scope>
    <source>
        <strain evidence="2 3">8-3EHSu</strain>
    </source>
</reference>
<comment type="caution">
    <text evidence="2">The sequence shown here is derived from an EMBL/GenBank/DDBJ whole genome shotgun (WGS) entry which is preliminary data.</text>
</comment>
<accession>A0A4Q7J3H0</accession>
<sequence length="125" mass="13770">MAAQRREPLSHGASSAELEAARVLLNKLGVSPAALIGDRDHKPDRIPTFAEYIPNVFDAISASPGRLLGTCLAVIEDAWGHRRLDEPTVTDPCKPRTERVHAPERRRSASRLRCDGVDLAPRTQR</sequence>
<dbReference type="RefSeq" id="WP_130477810.1">
    <property type="nucleotide sequence ID" value="NZ_SFCC01000012.1"/>
</dbReference>
<feature type="region of interest" description="Disordered" evidence="1">
    <location>
        <begin position="85"/>
        <end position="125"/>
    </location>
</feature>
<name>A0A4Q7J3H0_9PSEU</name>
<proteinExistence type="predicted"/>
<evidence type="ECO:0000256" key="1">
    <source>
        <dbReference type="SAM" id="MobiDB-lite"/>
    </source>
</evidence>
<dbReference type="AlphaFoldDB" id="A0A4Q7J3H0"/>
<organism evidence="2 3">
    <name type="scientific">Amycolatopsis suaedae</name>
    <dbReference type="NCBI Taxonomy" id="2510978"/>
    <lineage>
        <taxon>Bacteria</taxon>
        <taxon>Bacillati</taxon>
        <taxon>Actinomycetota</taxon>
        <taxon>Actinomycetes</taxon>
        <taxon>Pseudonocardiales</taxon>
        <taxon>Pseudonocardiaceae</taxon>
        <taxon>Amycolatopsis</taxon>
    </lineage>
</organism>
<feature type="compositionally biased region" description="Basic and acidic residues" evidence="1">
    <location>
        <begin position="93"/>
        <end position="116"/>
    </location>
</feature>